<dbReference type="Pfam" id="PF13673">
    <property type="entry name" value="Acetyltransf_10"/>
    <property type="match status" value="1"/>
</dbReference>
<comment type="caution">
    <text evidence="2">The sequence shown here is derived from an EMBL/GenBank/DDBJ whole genome shotgun (WGS) entry which is preliminary data.</text>
</comment>
<gene>
    <name evidence="2" type="ORF">MRSR164_18520</name>
</gene>
<evidence type="ECO:0000259" key="1">
    <source>
        <dbReference type="PROSITE" id="PS51186"/>
    </source>
</evidence>
<dbReference type="InterPro" id="IPR052564">
    <property type="entry name" value="N-acetyltrans/Recomb-assoc"/>
</dbReference>
<feature type="domain" description="N-acetyltransferase" evidence="1">
    <location>
        <begin position="4"/>
        <end position="155"/>
    </location>
</feature>
<dbReference type="InterPro" id="IPR016181">
    <property type="entry name" value="Acyl_CoA_acyltransferase"/>
</dbReference>
<dbReference type="EMBL" id="MLBY01000005">
    <property type="protein sequence ID" value="MEE7458696.1"/>
    <property type="molecule type" value="Genomic_DNA"/>
</dbReference>
<dbReference type="InterPro" id="IPR000182">
    <property type="entry name" value="GNAT_dom"/>
</dbReference>
<reference evidence="2 3" key="1">
    <citation type="journal article" date="2012" name="Genet. Mol. Biol.">
        <title>Analysis of 16S rRNA and mxaF genes revealing insights into Methylobacterium niche-specific plant association.</title>
        <authorList>
            <person name="Dourado M.N."/>
            <person name="Andreote F.D."/>
            <person name="Dini-Andreote F."/>
            <person name="Conti R."/>
            <person name="Araujo J.M."/>
            <person name="Araujo W.L."/>
        </authorList>
    </citation>
    <scope>NUCLEOTIDE SEQUENCE [LARGE SCALE GENOMIC DNA]</scope>
    <source>
        <strain evidence="2 3">SR1.6/4</strain>
    </source>
</reference>
<evidence type="ECO:0000313" key="2">
    <source>
        <dbReference type="EMBL" id="MEE7458696.1"/>
    </source>
</evidence>
<dbReference type="CDD" id="cd04301">
    <property type="entry name" value="NAT_SF"/>
    <property type="match status" value="1"/>
</dbReference>
<proteinExistence type="predicted"/>
<sequence length="162" mass="17731">MIPFCIRPYASRDLETILNLFQRSIRGIASADYAPAQIEAWSRIDRAVWAEPPAALRRWVAWADGQAAGFADLGPGGHLDKLYVDPAHRRRGVAQALLVTAEAEAIAQGVEGLDTEASLTARPFFEAAGFRVVAQESVIRNGQALRRFRMRKDGLGTMPSPS</sequence>
<organism evidence="2 3">
    <name type="scientific">Methylobacterium radiotolerans</name>
    <dbReference type="NCBI Taxonomy" id="31998"/>
    <lineage>
        <taxon>Bacteria</taxon>
        <taxon>Pseudomonadati</taxon>
        <taxon>Pseudomonadota</taxon>
        <taxon>Alphaproteobacteria</taxon>
        <taxon>Hyphomicrobiales</taxon>
        <taxon>Methylobacteriaceae</taxon>
        <taxon>Methylobacterium</taxon>
    </lineage>
</organism>
<name>A0ABU7TDI0_9HYPH</name>
<dbReference type="PANTHER" id="PTHR43451:SF1">
    <property type="entry name" value="ACETYLTRANSFERASE"/>
    <property type="match status" value="1"/>
</dbReference>
<accession>A0ABU7TDI0</accession>
<protein>
    <submittedName>
        <fullName evidence="2">GNAT family N-acetyltransferase</fullName>
    </submittedName>
</protein>
<dbReference type="Proteomes" id="UP001349262">
    <property type="component" value="Unassembled WGS sequence"/>
</dbReference>
<dbReference type="SUPFAM" id="SSF55729">
    <property type="entry name" value="Acyl-CoA N-acyltransferases (Nat)"/>
    <property type="match status" value="1"/>
</dbReference>
<evidence type="ECO:0000313" key="3">
    <source>
        <dbReference type="Proteomes" id="UP001349262"/>
    </source>
</evidence>
<dbReference type="Gene3D" id="3.40.630.30">
    <property type="match status" value="1"/>
</dbReference>
<keyword evidence="3" id="KW-1185">Reference proteome</keyword>
<dbReference type="PROSITE" id="PS51186">
    <property type="entry name" value="GNAT"/>
    <property type="match status" value="1"/>
</dbReference>
<dbReference type="PANTHER" id="PTHR43451">
    <property type="entry name" value="ACETYLTRANSFERASE (GNAT) FAMILY PROTEIN"/>
    <property type="match status" value="1"/>
</dbReference>